<evidence type="ECO:0000256" key="6">
    <source>
        <dbReference type="ARBA" id="ARBA00023422"/>
    </source>
</evidence>
<dbReference type="KEGG" id="aqu:100638846"/>
<keyword evidence="3 8" id="KW-0378">Hydrolase</keyword>
<dbReference type="GO" id="GO:0052816">
    <property type="term" value="F:long-chain fatty acyl-CoA hydrolase activity"/>
    <property type="evidence" value="ECO:0007669"/>
    <property type="project" value="TreeGrafter"/>
</dbReference>
<name>A0A1X7V8J6_AMPQE</name>
<reference evidence="12" key="1">
    <citation type="journal article" date="2010" name="Nature">
        <title>The Amphimedon queenslandica genome and the evolution of animal complexity.</title>
        <authorList>
            <person name="Srivastava M."/>
            <person name="Simakov O."/>
            <person name="Chapman J."/>
            <person name="Fahey B."/>
            <person name="Gauthier M.E."/>
            <person name="Mitros T."/>
            <person name="Richards G.S."/>
            <person name="Conaco C."/>
            <person name="Dacre M."/>
            <person name="Hellsten U."/>
            <person name="Larroux C."/>
            <person name="Putnam N.H."/>
            <person name="Stanke M."/>
            <person name="Adamska M."/>
            <person name="Darling A."/>
            <person name="Degnan S.M."/>
            <person name="Oakley T.H."/>
            <person name="Plachetzki D.C."/>
            <person name="Zhai Y."/>
            <person name="Adamski M."/>
            <person name="Calcino A."/>
            <person name="Cummins S.F."/>
            <person name="Goodstein D.M."/>
            <person name="Harris C."/>
            <person name="Jackson D.J."/>
            <person name="Leys S.P."/>
            <person name="Shu S."/>
            <person name="Woodcroft B.J."/>
            <person name="Vervoort M."/>
            <person name="Kosik K.S."/>
            <person name="Manning G."/>
            <person name="Degnan B.M."/>
            <person name="Rokhsar D.S."/>
        </authorList>
    </citation>
    <scope>NUCLEOTIDE SEQUENCE [LARGE SCALE GENOMIC DNA]</scope>
</reference>
<evidence type="ECO:0000256" key="8">
    <source>
        <dbReference type="PROSITE-ProRule" id="PRU01161"/>
    </source>
</evidence>
<dbReference type="SUPFAM" id="SSF52151">
    <property type="entry name" value="FabD/lysophospholipase-like"/>
    <property type="match status" value="1"/>
</dbReference>
<dbReference type="PROSITE" id="PS50088">
    <property type="entry name" value="ANK_REPEAT"/>
    <property type="match status" value="1"/>
</dbReference>
<feature type="repeat" description="ANK" evidence="7">
    <location>
        <begin position="82"/>
        <end position="114"/>
    </location>
</feature>
<proteinExistence type="predicted"/>
<dbReference type="EnsemblMetazoa" id="Aqu2.1.36615_001">
    <property type="protein sequence ID" value="Aqu2.1.36615_001"/>
    <property type="gene ID" value="Aqu2.1.36615"/>
</dbReference>
<evidence type="ECO:0000256" key="7">
    <source>
        <dbReference type="PROSITE-ProRule" id="PRU00023"/>
    </source>
</evidence>
<dbReference type="InterPro" id="IPR036770">
    <property type="entry name" value="Ankyrin_rpt-contain_sf"/>
</dbReference>
<dbReference type="GO" id="GO:0005739">
    <property type="term" value="C:mitochondrion"/>
    <property type="evidence" value="ECO:0007669"/>
    <property type="project" value="TreeGrafter"/>
</dbReference>
<sequence>MADRRYRAPSIDTRLHEATKKKDVTSLLSQDPPVDVNGLNEEGNTALHCYINRRRSEGYPLLLCLLTNCDTDRIDLDAPGSLLNTPLHLAAQIGDIDAAKALIAFGADIDALNINQETPLDIACNDEMRELLFFVGSEAGDCVRQRLDNFKQLPPPAIVRTVSIDDGVDWRELSQSTDLTSLTSSIPAAAMDSYSVWLRWREKQKTLQEQKKRRSSFKRRDHRSAPPPVFKAREGHRVLCLDGGGMRGLILIEVLSYIAQTSGRKITDLFEWIVATSTGAIVALGLAYADLNLQQVRQLYFEMKEKVFGKTRLGYCCDTEAKEELLKRVFGDKRMLPLDNGPKILISTVDKTTDKLELNWFNNFREDDKTLYGRPLWEVARATAAAPGFFSPLKQCIDGREREFIDGGLRANNPSESGLTIIQDYLRQCSESGAGHKRVSLVVSIGCGDFPGRELGDLDLEKYLFPGKNFPWLPSIIKTCKNLMTMFINAIDNSEGAASNTRSRCQEQGVAFYRFNPKFDEEISLTETEDKILCNMIISARVHIISKLTHMEEIIQSFYEENQ</sequence>
<evidence type="ECO:0000256" key="2">
    <source>
        <dbReference type="ARBA" id="ARBA00022737"/>
    </source>
</evidence>
<feature type="short sequence motif" description="DGA/G" evidence="8">
    <location>
        <begin position="406"/>
        <end position="408"/>
    </location>
</feature>
<dbReference type="OrthoDB" id="10021675at2759"/>
<dbReference type="InterPro" id="IPR047148">
    <property type="entry name" value="PLPL9"/>
</dbReference>
<dbReference type="Pfam" id="PF12796">
    <property type="entry name" value="Ank_2"/>
    <property type="match status" value="1"/>
</dbReference>
<dbReference type="Gene3D" id="3.40.1090.10">
    <property type="entry name" value="Cytosolic phospholipase A2 catalytic domain"/>
    <property type="match status" value="1"/>
</dbReference>
<comment type="caution">
    <text evidence="8">Lacks conserved residue(s) required for the propagation of feature annotation.</text>
</comment>
<gene>
    <name evidence="11" type="primary">100638846</name>
</gene>
<evidence type="ECO:0000313" key="11">
    <source>
        <dbReference type="EnsemblMetazoa" id="Aqu2.1.36615_001"/>
    </source>
</evidence>
<accession>A0A1X7V8J6</accession>
<dbReference type="Proteomes" id="UP000007879">
    <property type="component" value="Unassembled WGS sequence"/>
</dbReference>
<keyword evidence="5 8" id="KW-0443">Lipid metabolism</keyword>
<keyword evidence="2" id="KW-0677">Repeat</keyword>
<protein>
    <recommendedName>
        <fullName evidence="1">phospholipase A2</fullName>
        <ecNumber evidence="1">3.1.1.4</ecNumber>
    </recommendedName>
</protein>
<dbReference type="EC" id="3.1.1.4" evidence="1"/>
<dbReference type="EnsemblMetazoa" id="XM_003385129.3">
    <property type="protein sequence ID" value="XP_003385177.1"/>
    <property type="gene ID" value="LOC100638846"/>
</dbReference>
<keyword evidence="12" id="KW-1185">Reference proteome</keyword>
<dbReference type="PROSITE" id="PS50297">
    <property type="entry name" value="ANK_REP_REGION"/>
    <property type="match status" value="1"/>
</dbReference>
<dbReference type="InParanoid" id="A0A1X7V8J6"/>
<feature type="active site" description="Nucleophile" evidence="8">
    <location>
        <position position="277"/>
    </location>
</feature>
<dbReference type="Pfam" id="PF01734">
    <property type="entry name" value="Patatin"/>
    <property type="match status" value="1"/>
</dbReference>
<comment type="catalytic activity">
    <reaction evidence="6">
        <text>a 1,2-diacyl-sn-glycero-3-phosphocholine + H2O = a 1-acyl-sn-glycero-3-phosphocholine + a fatty acid + H(+)</text>
        <dbReference type="Rhea" id="RHEA:15801"/>
        <dbReference type="ChEBI" id="CHEBI:15377"/>
        <dbReference type="ChEBI" id="CHEBI:15378"/>
        <dbReference type="ChEBI" id="CHEBI:28868"/>
        <dbReference type="ChEBI" id="CHEBI:57643"/>
        <dbReference type="ChEBI" id="CHEBI:58168"/>
        <dbReference type="EC" id="3.1.1.4"/>
    </reaction>
    <physiologicalReaction direction="left-to-right" evidence="6">
        <dbReference type="Rhea" id="RHEA:15802"/>
    </physiologicalReaction>
</comment>
<evidence type="ECO:0000256" key="4">
    <source>
        <dbReference type="ARBA" id="ARBA00023043"/>
    </source>
</evidence>
<evidence type="ECO:0000256" key="1">
    <source>
        <dbReference type="ARBA" id="ARBA00013278"/>
    </source>
</evidence>
<organism evidence="11">
    <name type="scientific">Amphimedon queenslandica</name>
    <name type="common">Sponge</name>
    <dbReference type="NCBI Taxonomy" id="400682"/>
    <lineage>
        <taxon>Eukaryota</taxon>
        <taxon>Metazoa</taxon>
        <taxon>Porifera</taxon>
        <taxon>Demospongiae</taxon>
        <taxon>Heteroscleromorpha</taxon>
        <taxon>Haplosclerida</taxon>
        <taxon>Niphatidae</taxon>
        <taxon>Amphimedon</taxon>
    </lineage>
</organism>
<dbReference type="Gene3D" id="1.25.40.20">
    <property type="entry name" value="Ankyrin repeat-containing domain"/>
    <property type="match status" value="1"/>
</dbReference>
<evidence type="ECO:0000256" key="9">
    <source>
        <dbReference type="SAM" id="MobiDB-lite"/>
    </source>
</evidence>
<evidence type="ECO:0000256" key="3">
    <source>
        <dbReference type="ARBA" id="ARBA00022801"/>
    </source>
</evidence>
<dbReference type="AlphaFoldDB" id="A0A1X7V8J6"/>
<dbReference type="eggNOG" id="KOG0513">
    <property type="taxonomic scope" value="Eukaryota"/>
</dbReference>
<evidence type="ECO:0000313" key="12">
    <source>
        <dbReference type="Proteomes" id="UP000007879"/>
    </source>
</evidence>
<dbReference type="PROSITE" id="PS51635">
    <property type="entry name" value="PNPLA"/>
    <property type="match status" value="1"/>
</dbReference>
<dbReference type="InterPro" id="IPR016035">
    <property type="entry name" value="Acyl_Trfase/lysoPLipase"/>
</dbReference>
<feature type="region of interest" description="Disordered" evidence="9">
    <location>
        <begin position="207"/>
        <end position="227"/>
    </location>
</feature>
<dbReference type="GO" id="GO:0047499">
    <property type="term" value="F:calcium-independent phospholipase A2 activity"/>
    <property type="evidence" value="ECO:0007669"/>
    <property type="project" value="InterPro"/>
</dbReference>
<dbReference type="SMART" id="SM00248">
    <property type="entry name" value="ANK"/>
    <property type="match status" value="2"/>
</dbReference>
<reference evidence="11" key="2">
    <citation type="submission" date="2017-05" db="UniProtKB">
        <authorList>
            <consortium name="EnsemblMetazoa"/>
        </authorList>
    </citation>
    <scope>IDENTIFICATION</scope>
</reference>
<dbReference type="PANTHER" id="PTHR24139:SF34">
    <property type="entry name" value="85_88 KDA CALCIUM-INDEPENDENT PHOSPHOLIPASE A2"/>
    <property type="match status" value="1"/>
</dbReference>
<feature type="short sequence motif" description="GXGXXG" evidence="8">
    <location>
        <begin position="243"/>
        <end position="248"/>
    </location>
</feature>
<feature type="compositionally biased region" description="Basic residues" evidence="9">
    <location>
        <begin position="211"/>
        <end position="222"/>
    </location>
</feature>
<evidence type="ECO:0000259" key="10">
    <source>
        <dbReference type="PROSITE" id="PS51635"/>
    </source>
</evidence>
<keyword evidence="8" id="KW-0442">Lipid degradation</keyword>
<dbReference type="InterPro" id="IPR002110">
    <property type="entry name" value="Ankyrin_rpt"/>
</dbReference>
<dbReference type="PANTHER" id="PTHR24139">
    <property type="entry name" value="CALCIUM-INDEPENDENT PHOSPHOLIPASE A2"/>
    <property type="match status" value="1"/>
</dbReference>
<dbReference type="GO" id="GO:0016042">
    <property type="term" value="P:lipid catabolic process"/>
    <property type="evidence" value="ECO:0007669"/>
    <property type="project" value="UniProtKB-UniRule"/>
</dbReference>
<dbReference type="InterPro" id="IPR002641">
    <property type="entry name" value="PNPLA_dom"/>
</dbReference>
<evidence type="ECO:0000256" key="5">
    <source>
        <dbReference type="ARBA" id="ARBA00023098"/>
    </source>
</evidence>
<feature type="active site" description="Proton acceptor" evidence="8">
    <location>
        <position position="406"/>
    </location>
</feature>
<dbReference type="SUPFAM" id="SSF48403">
    <property type="entry name" value="Ankyrin repeat"/>
    <property type="match status" value="1"/>
</dbReference>
<dbReference type="GO" id="GO:2000304">
    <property type="term" value="P:positive regulation of ceramide biosynthetic process"/>
    <property type="evidence" value="ECO:0007669"/>
    <property type="project" value="TreeGrafter"/>
</dbReference>
<keyword evidence="4 7" id="KW-0040">ANK repeat</keyword>
<feature type="domain" description="PNPLA" evidence="10">
    <location>
        <begin position="239"/>
        <end position="419"/>
    </location>
</feature>